<feature type="non-terminal residue" evidence="1">
    <location>
        <position position="593"/>
    </location>
</feature>
<protein>
    <submittedName>
        <fullName evidence="1">Uncharacterized protein</fullName>
    </submittedName>
</protein>
<organism evidence="1">
    <name type="scientific">marine sediment metagenome</name>
    <dbReference type="NCBI Taxonomy" id="412755"/>
    <lineage>
        <taxon>unclassified sequences</taxon>
        <taxon>metagenomes</taxon>
        <taxon>ecological metagenomes</taxon>
    </lineage>
</organism>
<reference evidence="1" key="1">
    <citation type="journal article" date="2015" name="Nature">
        <title>Complex archaea that bridge the gap between prokaryotes and eukaryotes.</title>
        <authorList>
            <person name="Spang A."/>
            <person name="Saw J.H."/>
            <person name="Jorgensen S.L."/>
            <person name="Zaremba-Niedzwiedzka K."/>
            <person name="Martijn J."/>
            <person name="Lind A.E."/>
            <person name="van Eijk R."/>
            <person name="Schleper C."/>
            <person name="Guy L."/>
            <person name="Ettema T.J."/>
        </authorList>
    </citation>
    <scope>NUCLEOTIDE SEQUENCE</scope>
</reference>
<evidence type="ECO:0000313" key="1">
    <source>
        <dbReference type="EMBL" id="KKL54313.1"/>
    </source>
</evidence>
<comment type="caution">
    <text evidence="1">The sequence shown here is derived from an EMBL/GenBank/DDBJ whole genome shotgun (WGS) entry which is preliminary data.</text>
</comment>
<feature type="non-terminal residue" evidence="1">
    <location>
        <position position="1"/>
    </location>
</feature>
<accession>A0A0F9CYB0</accession>
<dbReference type="EMBL" id="LAZR01031245">
    <property type="protein sequence ID" value="KKL54313.1"/>
    <property type="molecule type" value="Genomic_DNA"/>
</dbReference>
<dbReference type="AlphaFoldDB" id="A0A0F9CYB0"/>
<gene>
    <name evidence="1" type="ORF">LCGC14_2266660</name>
</gene>
<name>A0A0F9CYB0_9ZZZZ</name>
<sequence length="593" mass="60380">SKDNTANAISLTTNQGAGETITITNTQGTGTAAVELVSSAGGVTFTAATVYASSDLDVVDNITTGDIVIDETDGVLNFSGATSAGISATADLTLSTTANNEDIAINPNGSGDVTIGSAGLVLSATEKLYFDGEGDTYIDEVSADNFSISVGGIVGAVKIIEASSMADFRIQKQVVDFAIVNTTSIGEIQFYGDDETASADEIGGQIEVIGTGTWTDGAEDAKMVLNVADNGTLNANQLVLNTDGTVTFGGGIALTGDLTITKDDPAIYYDPSTASESEWWTGTNHDGGGADNDVFEIRQSATPGTNVELGIEPDGDIVVAGDVTVTGDDISLDVAGVKLSGADGVLTILGLGNGNDLNLIYDLDNHAVATTVGVSSGAATIIDWGTIGITTTGAFTSLGIDDNAIGTILTIGDATVTVATATTWDMGAVATLDFDGATSLTTSGNNLLTLNGGTTGIRADQMFGINVAPTSQFPVYFAPSATNLIAGAGYGFFYNPTLIGYDQQNQLGMTIVPASITADATTGNITECGTMEIREPIITKTGANNIITAYTLKILDAPSEGVSNYAFWVSTGESRFDGAFTSIGIDDNANATA</sequence>
<proteinExistence type="predicted"/>